<dbReference type="EMBL" id="OC859086">
    <property type="protein sequence ID" value="CAD7627188.1"/>
    <property type="molecule type" value="Genomic_DNA"/>
</dbReference>
<comment type="cofactor">
    <cofactor evidence="2">
        <name>Mg(2+)</name>
        <dbReference type="ChEBI" id="CHEBI:18420"/>
    </cofactor>
</comment>
<dbReference type="SUPFAM" id="SSF48576">
    <property type="entry name" value="Terpenoid synthases"/>
    <property type="match status" value="2"/>
</dbReference>
<keyword evidence="2" id="KW-0460">Magnesium</keyword>
<dbReference type="GO" id="GO:0008299">
    <property type="term" value="P:isoprenoid biosynthetic process"/>
    <property type="evidence" value="ECO:0007669"/>
    <property type="project" value="UniProtKB-ARBA"/>
</dbReference>
<dbReference type="GO" id="GO:0046872">
    <property type="term" value="F:metal ion binding"/>
    <property type="evidence" value="ECO:0007669"/>
    <property type="project" value="UniProtKB-KW"/>
</dbReference>
<evidence type="ECO:0000256" key="1">
    <source>
        <dbReference type="ARBA" id="ARBA00006333"/>
    </source>
</evidence>
<evidence type="ECO:0000313" key="4">
    <source>
        <dbReference type="EMBL" id="CAD7627188.1"/>
    </source>
</evidence>
<name>A0A7R9KSF9_9ACAR</name>
<organism evidence="4">
    <name type="scientific">Medioppia subpectinata</name>
    <dbReference type="NCBI Taxonomy" id="1979941"/>
    <lineage>
        <taxon>Eukaryota</taxon>
        <taxon>Metazoa</taxon>
        <taxon>Ecdysozoa</taxon>
        <taxon>Arthropoda</taxon>
        <taxon>Chelicerata</taxon>
        <taxon>Arachnida</taxon>
        <taxon>Acari</taxon>
        <taxon>Acariformes</taxon>
        <taxon>Sarcoptiformes</taxon>
        <taxon>Oribatida</taxon>
        <taxon>Brachypylina</taxon>
        <taxon>Oppioidea</taxon>
        <taxon>Oppiidae</taxon>
        <taxon>Medioppia</taxon>
    </lineage>
</organism>
<dbReference type="PANTHER" id="PTHR35201:SF4">
    <property type="entry name" value="BETA-PINACENE SYNTHASE-RELATED"/>
    <property type="match status" value="1"/>
</dbReference>
<keyword evidence="3" id="KW-0175">Coiled coil</keyword>
<dbReference type="OrthoDB" id="2861623at2759"/>
<dbReference type="PANTHER" id="PTHR35201">
    <property type="entry name" value="TERPENE SYNTHASE"/>
    <property type="match status" value="1"/>
</dbReference>
<keyword evidence="2" id="KW-0456">Lyase</keyword>
<gene>
    <name evidence="4" type="ORF">OSB1V03_LOCUS7618</name>
</gene>
<comment type="similarity">
    <text evidence="1 2">Belongs to the terpene synthase family.</text>
</comment>
<evidence type="ECO:0000256" key="2">
    <source>
        <dbReference type="RuleBase" id="RU366034"/>
    </source>
</evidence>
<keyword evidence="5" id="KW-1185">Reference proteome</keyword>
<keyword evidence="2" id="KW-0479">Metal-binding</keyword>
<dbReference type="InterPro" id="IPR008949">
    <property type="entry name" value="Isoprenoid_synthase_dom_sf"/>
</dbReference>
<dbReference type="GO" id="GO:0010333">
    <property type="term" value="F:terpene synthase activity"/>
    <property type="evidence" value="ECO:0007669"/>
    <property type="project" value="InterPro"/>
</dbReference>
<protein>
    <recommendedName>
        <fullName evidence="2">Terpene synthase</fullName>
        <ecNumber evidence="2">4.2.3.-</ecNumber>
    </recommendedName>
</protein>
<proteinExistence type="inferred from homology"/>
<dbReference type="Proteomes" id="UP000759131">
    <property type="component" value="Unassembled WGS sequence"/>
</dbReference>
<dbReference type="EMBL" id="CAJPIZ010004511">
    <property type="protein sequence ID" value="CAG2107618.1"/>
    <property type="molecule type" value="Genomic_DNA"/>
</dbReference>
<evidence type="ECO:0000313" key="5">
    <source>
        <dbReference type="Proteomes" id="UP000759131"/>
    </source>
</evidence>
<dbReference type="EC" id="4.2.3.-" evidence="2"/>
<accession>A0A7R9KSF9</accession>
<feature type="coiled-coil region" evidence="3">
    <location>
        <begin position="555"/>
        <end position="582"/>
    </location>
</feature>
<dbReference type="AlphaFoldDB" id="A0A7R9KSF9"/>
<dbReference type="Gene3D" id="1.10.600.10">
    <property type="entry name" value="Farnesyl Diphosphate Synthase"/>
    <property type="match status" value="2"/>
</dbReference>
<dbReference type="Pfam" id="PF19086">
    <property type="entry name" value="Terpene_syn_C_2"/>
    <property type="match status" value="2"/>
</dbReference>
<reference evidence="4" key="1">
    <citation type="submission" date="2020-11" db="EMBL/GenBank/DDBJ databases">
        <authorList>
            <person name="Tran Van P."/>
        </authorList>
    </citation>
    <scope>NUCLEOTIDE SEQUENCE</scope>
</reference>
<dbReference type="InterPro" id="IPR034686">
    <property type="entry name" value="Terpene_cyclase-like_2"/>
</dbReference>
<evidence type="ECO:0000256" key="3">
    <source>
        <dbReference type="SAM" id="Coils"/>
    </source>
</evidence>
<sequence length="612" mass="70982">MTSKSWPKPKYPVPSDVKSIFPYKCHPLDGVEPMYSATQKWLFECSLFTPTQYKRVGTSGAFASYFYPDCPDPHRYDNLYRQMIMFFIIDDHCETTAGDVGLNTAEAETIIGQMHEVCNKLLGDRYVSARDWKPYMLSAYALYEDILVDYNDVQKRRYVHLWREWTDSMIDQCRNITDAKQYKSVDEFYQIRDNVVAAKCSLHMIEYAYELYVPEDEWQNPLFQRYFTLAARAILCANDLYSIDKELMDCESQVERVFNGIAILSRVEGIPLDAALLRVVAMMRQTEERMVELADEIAGAEWASAHTHGVEPMYSAAQKWSFECSLFTPTQHKRVATSGAFASYFYPDCPDPHRFDNLYRQMIMFFIIDDHCETNEGDVGLKTAEADNIIGQLHEVCDKLLGDRFVSARDWKPYMLSAYALYEDILVDYNDVQKRRYVHLWREWTDSMIDQCRNITDAKQYKSAEEFYKIRENVVAAKCTMHMIEYAYELYVPEPEWQNPRFQLYLTLGARATVCVNDLYSIDKELMDAGGRVERVFNGIAIVSRVEGIPLDAALLRVAAMMRQTEERMAELANEIAGAEWASAHTGEFVKRCQTLVSGNWSMWVSRQTTLN</sequence>